<dbReference type="Gene3D" id="1.20.1250.20">
    <property type="entry name" value="MFS general substrate transporter like domains"/>
    <property type="match status" value="1"/>
</dbReference>
<feature type="transmembrane region" description="Helical" evidence="5">
    <location>
        <begin position="307"/>
        <end position="325"/>
    </location>
</feature>
<sequence length="516" mass="54837">MTLFSFPSARIWLQLLAACLTGLLIPLCFTGPAVVLPAISQELGGSPAQLSWIMNAYILSYGGAMMVSGSLTDIYGRRRIWLIGLAWFCAFTFAIPFSPNVLWIDLLRLLQGLGGAAAFAAAMSSLAPLFEGRARARAFSLLGTTFGLGLAFGPLISGWMVEASSWQGVFYATGIVGLLGWGLVAISTQQVRKPISGTMDWPGMISFTLALGLFTYGMLLIPELGWRNTTVIALLLVSAVVFAGFVVIERRVSRPMLDLTFFRSPRFIGVQVLAASPAFLFIVLIVMLPGRFIGIDGYGALQAGQMMVWLAAPLLVVPFLAALLTRWFTPSLLCSGGLLLVASGLIGLAYGFAQGGAALHLPLLLIGIGIGLPWGLMDALAVSVVTPERVGMATGIFNTVRVSADGVAIAMISAFLATLIQNGMELEIGASISSAALLEASSRTALGELHPAVSILPEHGALLLQRYAESFTIVMYVLAGIATLAACAVFVLLRERREVPDCRRNRTTTHDSTGCE</sequence>
<dbReference type="Pfam" id="PF07690">
    <property type="entry name" value="MFS_1"/>
    <property type="match status" value="1"/>
</dbReference>
<dbReference type="SUPFAM" id="SSF103473">
    <property type="entry name" value="MFS general substrate transporter"/>
    <property type="match status" value="1"/>
</dbReference>
<evidence type="ECO:0000256" key="4">
    <source>
        <dbReference type="ARBA" id="ARBA00023136"/>
    </source>
</evidence>
<dbReference type="PROSITE" id="PS50850">
    <property type="entry name" value="MFS"/>
    <property type="match status" value="1"/>
</dbReference>
<proteinExistence type="predicted"/>
<keyword evidence="3 5" id="KW-1133">Transmembrane helix</keyword>
<dbReference type="InterPro" id="IPR011701">
    <property type="entry name" value="MFS"/>
</dbReference>
<keyword evidence="4 5" id="KW-0472">Membrane</keyword>
<feature type="transmembrane region" description="Helical" evidence="5">
    <location>
        <begin position="359"/>
        <end position="381"/>
    </location>
</feature>
<feature type="transmembrane region" description="Helical" evidence="5">
    <location>
        <begin position="332"/>
        <end position="353"/>
    </location>
</feature>
<evidence type="ECO:0000313" key="7">
    <source>
        <dbReference type="EMBL" id="PKX88144.1"/>
    </source>
</evidence>
<comment type="caution">
    <text evidence="7">The sequence shown here is derived from an EMBL/GenBank/DDBJ whole genome shotgun (WGS) entry which is preliminary data.</text>
</comment>
<dbReference type="PANTHER" id="PTHR42718">
    <property type="entry name" value="MAJOR FACILITATOR SUPERFAMILY MULTIDRUG TRANSPORTER MFSC"/>
    <property type="match status" value="1"/>
</dbReference>
<feature type="transmembrane region" description="Helical" evidence="5">
    <location>
        <begin position="137"/>
        <end position="156"/>
    </location>
</feature>
<feature type="transmembrane region" description="Helical" evidence="5">
    <location>
        <begin position="80"/>
        <end position="97"/>
    </location>
</feature>
<evidence type="ECO:0000259" key="6">
    <source>
        <dbReference type="PROSITE" id="PS50850"/>
    </source>
</evidence>
<dbReference type="CDD" id="cd17321">
    <property type="entry name" value="MFS_MMR_MDR_like"/>
    <property type="match status" value="1"/>
</dbReference>
<feature type="transmembrane region" description="Helical" evidence="5">
    <location>
        <begin position="473"/>
        <end position="493"/>
    </location>
</feature>
<dbReference type="InterPro" id="IPR020846">
    <property type="entry name" value="MFS_dom"/>
</dbReference>
<gene>
    <name evidence="7" type="ORF">A0G03_01770</name>
</gene>
<feature type="transmembrane region" description="Helical" evidence="5">
    <location>
        <begin position="109"/>
        <end position="130"/>
    </location>
</feature>
<comment type="subcellular location">
    <subcellularLocation>
        <location evidence="1">Membrane</location>
        <topology evidence="1">Multi-pass membrane protein</topology>
    </subcellularLocation>
</comment>
<feature type="domain" description="Major facilitator superfamily (MFS) profile" evidence="6">
    <location>
        <begin position="14"/>
        <end position="497"/>
    </location>
</feature>
<dbReference type="Proteomes" id="UP000234468">
    <property type="component" value="Unassembled WGS sequence"/>
</dbReference>
<evidence type="ECO:0000256" key="5">
    <source>
        <dbReference type="SAM" id="Phobius"/>
    </source>
</evidence>
<dbReference type="InterPro" id="IPR036259">
    <property type="entry name" value="MFS_trans_sf"/>
</dbReference>
<evidence type="ECO:0000256" key="2">
    <source>
        <dbReference type="ARBA" id="ARBA00022692"/>
    </source>
</evidence>
<keyword evidence="8" id="KW-1185">Reference proteome</keyword>
<dbReference type="EMBL" id="LXFV01000001">
    <property type="protein sequence ID" value="PKX88144.1"/>
    <property type="molecule type" value="Genomic_DNA"/>
</dbReference>
<organism evidence="7 8">
    <name type="scientific">Pectobacterium peruviense</name>
    <dbReference type="NCBI Taxonomy" id="2066479"/>
    <lineage>
        <taxon>Bacteria</taxon>
        <taxon>Pseudomonadati</taxon>
        <taxon>Pseudomonadota</taxon>
        <taxon>Gammaproteobacteria</taxon>
        <taxon>Enterobacterales</taxon>
        <taxon>Pectobacteriaceae</taxon>
        <taxon>Pectobacterium</taxon>
    </lineage>
</organism>
<feature type="transmembrane region" description="Helical" evidence="5">
    <location>
        <begin position="402"/>
        <end position="420"/>
    </location>
</feature>
<feature type="transmembrane region" description="Helical" evidence="5">
    <location>
        <begin position="268"/>
        <end position="287"/>
    </location>
</feature>
<accession>A0ABX4SC54</accession>
<name>A0ABX4SC54_9GAMM</name>
<dbReference type="Gene3D" id="1.20.1720.10">
    <property type="entry name" value="Multidrug resistance protein D"/>
    <property type="match status" value="1"/>
</dbReference>
<protein>
    <submittedName>
        <fullName evidence="7">MFS transporter</fullName>
    </submittedName>
</protein>
<feature type="transmembrane region" description="Helical" evidence="5">
    <location>
        <begin position="199"/>
        <end position="219"/>
    </location>
</feature>
<evidence type="ECO:0000313" key="8">
    <source>
        <dbReference type="Proteomes" id="UP000234468"/>
    </source>
</evidence>
<keyword evidence="2 5" id="KW-0812">Transmembrane</keyword>
<dbReference type="PANTHER" id="PTHR42718:SF49">
    <property type="entry name" value="EXPORT PROTEIN"/>
    <property type="match status" value="1"/>
</dbReference>
<feature type="transmembrane region" description="Helical" evidence="5">
    <location>
        <begin position="168"/>
        <end position="187"/>
    </location>
</feature>
<reference evidence="7 8" key="1">
    <citation type="submission" date="2016-04" db="EMBL/GenBank/DDBJ databases">
        <title>New species of Pectobacterium.</title>
        <authorList>
            <person name="Waleron M."/>
            <person name="Misztak A.E."/>
            <person name="Waleron K."/>
        </authorList>
    </citation>
    <scope>NUCLEOTIDE SEQUENCE [LARGE SCALE GENOMIC DNA]</scope>
    <source>
        <strain evidence="7 8">IFB5232</strain>
    </source>
</reference>
<feature type="transmembrane region" description="Helical" evidence="5">
    <location>
        <begin position="231"/>
        <end position="248"/>
    </location>
</feature>
<evidence type="ECO:0000256" key="1">
    <source>
        <dbReference type="ARBA" id="ARBA00004141"/>
    </source>
</evidence>
<evidence type="ECO:0000256" key="3">
    <source>
        <dbReference type="ARBA" id="ARBA00022989"/>
    </source>
</evidence>
<feature type="transmembrane region" description="Helical" evidence="5">
    <location>
        <begin position="47"/>
        <end position="68"/>
    </location>
</feature>
<dbReference type="RefSeq" id="WP_048260573.1">
    <property type="nucleotide sequence ID" value="NZ_AODU01000011.1"/>
</dbReference>